<evidence type="ECO:0000256" key="6">
    <source>
        <dbReference type="HAMAP-Rule" id="MF_00265"/>
    </source>
</evidence>
<dbReference type="GO" id="GO:0090729">
    <property type="term" value="F:toxin activity"/>
    <property type="evidence" value="ECO:0007669"/>
    <property type="project" value="UniProtKB-KW"/>
</dbReference>
<dbReference type="OrthoDB" id="4377304at2"/>
<dbReference type="GO" id="GO:0004540">
    <property type="term" value="F:RNA nuclease activity"/>
    <property type="evidence" value="ECO:0007669"/>
    <property type="project" value="InterPro"/>
</dbReference>
<keyword evidence="3 6" id="KW-0479">Metal-binding</keyword>
<dbReference type="InterPro" id="IPR051619">
    <property type="entry name" value="TypeII_TA_RNase_PINc/VapC"/>
</dbReference>
<dbReference type="InterPro" id="IPR002716">
    <property type="entry name" value="PIN_dom"/>
</dbReference>
<keyword evidence="5 6" id="KW-0460">Magnesium</keyword>
<comment type="similarity">
    <text evidence="6">Belongs to the PINc/VapC protein family.</text>
</comment>
<dbReference type="EMBL" id="BJFL01000014">
    <property type="protein sequence ID" value="GDY31434.1"/>
    <property type="molecule type" value="Genomic_DNA"/>
</dbReference>
<dbReference type="InterPro" id="IPR044153">
    <property type="entry name" value="PIN_Pae0151-like"/>
</dbReference>
<feature type="binding site" evidence="6">
    <location>
        <position position="7"/>
    </location>
    <ligand>
        <name>Mg(2+)</name>
        <dbReference type="ChEBI" id="CHEBI:18420"/>
    </ligand>
</feature>
<sequence>MSEYVVDASAVVSAVGRKDAVGIAAHKRIAEATCHAPHLLDAEVGHVLRRGERRGEISEATARAGLRALSEMIDYRYPHTGGIADKAWELRHAISFYDALYVALATVLDVPLLTGDGRLGKTPGLPCEVALVG</sequence>
<evidence type="ECO:0000256" key="1">
    <source>
        <dbReference type="ARBA" id="ARBA00022649"/>
    </source>
</evidence>
<evidence type="ECO:0000259" key="7">
    <source>
        <dbReference type="Pfam" id="PF01850"/>
    </source>
</evidence>
<feature type="domain" description="PIN" evidence="7">
    <location>
        <begin position="4"/>
        <end position="123"/>
    </location>
</feature>
<accession>A0A4D4J7F4</accession>
<evidence type="ECO:0000313" key="9">
    <source>
        <dbReference type="Proteomes" id="UP000298860"/>
    </source>
</evidence>
<dbReference type="Pfam" id="PF01850">
    <property type="entry name" value="PIN"/>
    <property type="match status" value="1"/>
</dbReference>
<name>A0A4D4J7F4_9PSEU</name>
<dbReference type="EC" id="3.1.-.-" evidence="6"/>
<feature type="binding site" evidence="6">
    <location>
        <position position="98"/>
    </location>
    <ligand>
        <name>Mg(2+)</name>
        <dbReference type="ChEBI" id="CHEBI:18420"/>
    </ligand>
</feature>
<dbReference type="HAMAP" id="MF_00265">
    <property type="entry name" value="VapC_Nob1"/>
    <property type="match status" value="1"/>
</dbReference>
<gene>
    <name evidence="8" type="primary">vapc1</name>
    <name evidence="6" type="synonym">vapC</name>
    <name evidence="8" type="ORF">GTS_30670</name>
</gene>
<dbReference type="InterPro" id="IPR022907">
    <property type="entry name" value="VapC_family"/>
</dbReference>
<dbReference type="CDD" id="cd09873">
    <property type="entry name" value="PIN_Pae0151-like"/>
    <property type="match status" value="1"/>
</dbReference>
<dbReference type="Gene3D" id="3.40.50.1010">
    <property type="entry name" value="5'-nuclease"/>
    <property type="match status" value="1"/>
</dbReference>
<evidence type="ECO:0000256" key="5">
    <source>
        <dbReference type="ARBA" id="ARBA00022842"/>
    </source>
</evidence>
<dbReference type="AlphaFoldDB" id="A0A4D4J7F4"/>
<keyword evidence="2 6" id="KW-0540">Nuclease</keyword>
<evidence type="ECO:0000256" key="3">
    <source>
        <dbReference type="ARBA" id="ARBA00022723"/>
    </source>
</evidence>
<keyword evidence="1 6" id="KW-1277">Toxin-antitoxin system</keyword>
<keyword evidence="6" id="KW-0800">Toxin</keyword>
<proteinExistence type="inferred from homology"/>
<dbReference type="PANTHER" id="PTHR35901:SF1">
    <property type="entry name" value="EXONUCLEASE VAPC9"/>
    <property type="match status" value="1"/>
</dbReference>
<comment type="cofactor">
    <cofactor evidence="6">
        <name>Mg(2+)</name>
        <dbReference type="ChEBI" id="CHEBI:18420"/>
    </cofactor>
</comment>
<evidence type="ECO:0000256" key="4">
    <source>
        <dbReference type="ARBA" id="ARBA00022801"/>
    </source>
</evidence>
<dbReference type="SUPFAM" id="SSF88723">
    <property type="entry name" value="PIN domain-like"/>
    <property type="match status" value="1"/>
</dbReference>
<reference evidence="9" key="1">
    <citation type="submission" date="2019-04" db="EMBL/GenBank/DDBJ databases">
        <title>Draft genome sequence of Pseudonocardiaceae bacterium SL3-2-4.</title>
        <authorList>
            <person name="Ningsih F."/>
            <person name="Yokota A."/>
            <person name="Sakai Y."/>
            <person name="Nanatani K."/>
            <person name="Yabe S."/>
            <person name="Oetari A."/>
            <person name="Sjamsuridzal W."/>
        </authorList>
    </citation>
    <scope>NUCLEOTIDE SEQUENCE [LARGE SCALE GENOMIC DNA]</scope>
    <source>
        <strain evidence="9">SL3-2-4</strain>
    </source>
</reference>
<keyword evidence="4 6" id="KW-0378">Hydrolase</keyword>
<dbReference type="RefSeq" id="WP_137814513.1">
    <property type="nucleotide sequence ID" value="NZ_BJFL01000014.1"/>
</dbReference>
<dbReference type="PANTHER" id="PTHR35901">
    <property type="entry name" value="RIBONUCLEASE VAPC3"/>
    <property type="match status" value="1"/>
</dbReference>
<comment type="function">
    <text evidence="6">Toxic component of a toxin-antitoxin (TA) system. An RNase.</text>
</comment>
<evidence type="ECO:0000313" key="8">
    <source>
        <dbReference type="EMBL" id="GDY31434.1"/>
    </source>
</evidence>
<organism evidence="8 9">
    <name type="scientific">Gandjariella thermophila</name>
    <dbReference type="NCBI Taxonomy" id="1931992"/>
    <lineage>
        <taxon>Bacteria</taxon>
        <taxon>Bacillati</taxon>
        <taxon>Actinomycetota</taxon>
        <taxon>Actinomycetes</taxon>
        <taxon>Pseudonocardiales</taxon>
        <taxon>Pseudonocardiaceae</taxon>
        <taxon>Gandjariella</taxon>
    </lineage>
</organism>
<dbReference type="GO" id="GO:0016787">
    <property type="term" value="F:hydrolase activity"/>
    <property type="evidence" value="ECO:0007669"/>
    <property type="project" value="UniProtKB-KW"/>
</dbReference>
<dbReference type="GO" id="GO:0000287">
    <property type="term" value="F:magnesium ion binding"/>
    <property type="evidence" value="ECO:0007669"/>
    <property type="project" value="UniProtKB-UniRule"/>
</dbReference>
<evidence type="ECO:0000256" key="2">
    <source>
        <dbReference type="ARBA" id="ARBA00022722"/>
    </source>
</evidence>
<comment type="caution">
    <text evidence="8">The sequence shown here is derived from an EMBL/GenBank/DDBJ whole genome shotgun (WGS) entry which is preliminary data.</text>
</comment>
<protein>
    <recommendedName>
        <fullName evidence="6">Ribonuclease VapC</fullName>
        <shortName evidence="6">RNase VapC</shortName>
        <ecNumber evidence="6">3.1.-.-</ecNumber>
    </recommendedName>
    <alternativeName>
        <fullName evidence="6">Toxin VapC</fullName>
    </alternativeName>
</protein>
<dbReference type="InterPro" id="IPR029060">
    <property type="entry name" value="PIN-like_dom_sf"/>
</dbReference>
<keyword evidence="9" id="KW-1185">Reference proteome</keyword>
<dbReference type="Proteomes" id="UP000298860">
    <property type="component" value="Unassembled WGS sequence"/>
</dbReference>